<dbReference type="AlphaFoldDB" id="A0A9W6D371"/>
<dbReference type="InterPro" id="IPR001753">
    <property type="entry name" value="Enoyl-CoA_hydra/iso"/>
</dbReference>
<evidence type="ECO:0000313" key="4">
    <source>
        <dbReference type="EMBL" id="GLI34438.1"/>
    </source>
</evidence>
<dbReference type="PANTHER" id="PTHR43684">
    <property type="match status" value="1"/>
</dbReference>
<evidence type="ECO:0000256" key="1">
    <source>
        <dbReference type="ARBA" id="ARBA00004275"/>
    </source>
</evidence>
<evidence type="ECO:0000256" key="2">
    <source>
        <dbReference type="ARBA" id="ARBA00023140"/>
    </source>
</evidence>
<dbReference type="Pfam" id="PF00378">
    <property type="entry name" value="ECH_1"/>
    <property type="match status" value="1"/>
</dbReference>
<dbReference type="RefSeq" id="WP_281793690.1">
    <property type="nucleotide sequence ID" value="NZ_BSDR01000001.1"/>
</dbReference>
<dbReference type="CDD" id="cd06558">
    <property type="entry name" value="crotonase-like"/>
    <property type="match status" value="1"/>
</dbReference>
<reference evidence="4" key="1">
    <citation type="submission" date="2022-12" db="EMBL/GenBank/DDBJ databases">
        <title>Reference genome sequencing for broad-spectrum identification of bacterial and archaeal isolates by mass spectrometry.</title>
        <authorList>
            <person name="Sekiguchi Y."/>
            <person name="Tourlousse D.M."/>
        </authorList>
    </citation>
    <scope>NUCLEOTIDE SEQUENCE</scope>
    <source>
        <strain evidence="4">ASRB1</strain>
    </source>
</reference>
<comment type="subcellular location">
    <subcellularLocation>
        <location evidence="1">Peroxisome</location>
    </subcellularLocation>
</comment>
<proteinExistence type="predicted"/>
<dbReference type="PANTHER" id="PTHR43684:SF1">
    <property type="entry name" value="ENOYL-COA DELTA ISOMERASE 2"/>
    <property type="match status" value="1"/>
</dbReference>
<evidence type="ECO:0000313" key="5">
    <source>
        <dbReference type="Proteomes" id="UP001144372"/>
    </source>
</evidence>
<sequence length="261" mass="28475">MSNSESHLILVTKSQSGVLRIAINRPEKKNALTIEMYAALAQSIRQGEADTSVRVFLLHGTEDCFSSGNDLKDFLESPPKDESSPVFQFIQAISQAEKPIVAAVNGPAVGIGTTMLLHCDLVYAGSNARFMMPFVNLGLNPEAASSLLLPRLAGYQRAAEVLLLGELFSAEKAREIGLVNSVLPDAEVLEFASAQANKLAAKPFASVLLTKALLKKEDKAAIQRIISEEFQYIIERLGSPEAVEAFNAFFERRKPDFSQFN</sequence>
<dbReference type="GO" id="GO:0004165">
    <property type="term" value="F:delta(3)-delta(2)-enoyl-CoA isomerase activity"/>
    <property type="evidence" value="ECO:0007669"/>
    <property type="project" value="UniProtKB-ARBA"/>
</dbReference>
<accession>A0A9W6D371</accession>
<dbReference type="EMBL" id="BSDR01000001">
    <property type="protein sequence ID" value="GLI34438.1"/>
    <property type="molecule type" value="Genomic_DNA"/>
</dbReference>
<gene>
    <name evidence="4" type="ORF">DAMNIGENAA_18710</name>
</gene>
<comment type="caution">
    <text evidence="4">The sequence shown here is derived from an EMBL/GenBank/DDBJ whole genome shotgun (WGS) entry which is preliminary data.</text>
</comment>
<keyword evidence="2" id="KW-0576">Peroxisome</keyword>
<dbReference type="InterPro" id="IPR029045">
    <property type="entry name" value="ClpP/crotonase-like_dom_sf"/>
</dbReference>
<dbReference type="Gene3D" id="3.90.226.10">
    <property type="entry name" value="2-enoyl-CoA Hydratase, Chain A, domain 1"/>
    <property type="match status" value="1"/>
</dbReference>
<keyword evidence="5" id="KW-1185">Reference proteome</keyword>
<protein>
    <submittedName>
        <fullName evidence="4">Enoyl-CoA hydratase</fullName>
    </submittedName>
</protein>
<dbReference type="Proteomes" id="UP001144372">
    <property type="component" value="Unassembled WGS sequence"/>
</dbReference>
<keyword evidence="3" id="KW-0413">Isomerase</keyword>
<dbReference type="InterPro" id="IPR051053">
    <property type="entry name" value="ECH/Chromodomain_protein"/>
</dbReference>
<name>A0A9W6D371_9BACT</name>
<evidence type="ECO:0000256" key="3">
    <source>
        <dbReference type="ARBA" id="ARBA00023235"/>
    </source>
</evidence>
<dbReference type="SUPFAM" id="SSF52096">
    <property type="entry name" value="ClpP/crotonase"/>
    <property type="match status" value="1"/>
</dbReference>
<organism evidence="4 5">
    <name type="scientific">Desulforhabdus amnigena</name>
    <dbReference type="NCBI Taxonomy" id="40218"/>
    <lineage>
        <taxon>Bacteria</taxon>
        <taxon>Pseudomonadati</taxon>
        <taxon>Thermodesulfobacteriota</taxon>
        <taxon>Syntrophobacteria</taxon>
        <taxon>Syntrophobacterales</taxon>
        <taxon>Syntrophobacteraceae</taxon>
        <taxon>Desulforhabdus</taxon>
    </lineage>
</organism>